<dbReference type="EMBL" id="JALJZS010000002">
    <property type="protein sequence ID" value="MCP1999474.1"/>
    <property type="molecule type" value="Genomic_DNA"/>
</dbReference>
<organism evidence="1 2">
    <name type="scientific">Nitrobacter winogradskyi</name>
    <name type="common">Nitrobacter agilis</name>
    <dbReference type="NCBI Taxonomy" id="913"/>
    <lineage>
        <taxon>Bacteria</taxon>
        <taxon>Pseudomonadati</taxon>
        <taxon>Pseudomonadota</taxon>
        <taxon>Alphaproteobacteria</taxon>
        <taxon>Hyphomicrobiales</taxon>
        <taxon>Nitrobacteraceae</taxon>
        <taxon>Nitrobacter</taxon>
    </lineage>
</organism>
<accession>A0ACC6AID3</accession>
<reference evidence="1" key="1">
    <citation type="submission" date="2022-03" db="EMBL/GenBank/DDBJ databases">
        <title>Interactions between chemoautotrophic and heterotrophic bacteria.</title>
        <authorList>
            <person name="Santoro A."/>
        </authorList>
    </citation>
    <scope>NUCLEOTIDE SEQUENCE</scope>
    <source>
        <strain evidence="1">Nb-106</strain>
    </source>
</reference>
<proteinExistence type="predicted"/>
<comment type="caution">
    <text evidence="1">The sequence shown here is derived from an EMBL/GenBank/DDBJ whole genome shotgun (WGS) entry which is preliminary data.</text>
</comment>
<protein>
    <submittedName>
        <fullName evidence="1">Uncharacterized protein</fullName>
    </submittedName>
</protein>
<sequence>MRITVAIFVITTIAGIAASASWANATQNRFTSIANKDCTFAPIGNEPEDAEDQLKTCPGVGGAQVLVNALGTRLRIGFRWPKGGQPQKIIWAVEAWSAGLTINWRGSGNDKTFEPYAAIVRMKFQKQDLPVAGDQILAVIRIAPDTACVMGAVDAGANPNANEAAHALADAAPSFACGKDKPTIGGVSTRAAEEIARGIAEQ</sequence>
<dbReference type="Proteomes" id="UP001205486">
    <property type="component" value="Unassembled WGS sequence"/>
</dbReference>
<keyword evidence="2" id="KW-1185">Reference proteome</keyword>
<evidence type="ECO:0000313" key="2">
    <source>
        <dbReference type="Proteomes" id="UP001205486"/>
    </source>
</evidence>
<evidence type="ECO:0000313" key="1">
    <source>
        <dbReference type="EMBL" id="MCP1999474.1"/>
    </source>
</evidence>
<gene>
    <name evidence="1" type="ORF">J2S34_001922</name>
</gene>
<name>A0ACC6AID3_NITWI</name>